<dbReference type="GO" id="GO:0005886">
    <property type="term" value="C:plasma membrane"/>
    <property type="evidence" value="ECO:0007669"/>
    <property type="project" value="UniProtKB-SubCell"/>
</dbReference>
<dbReference type="Proteomes" id="UP000321039">
    <property type="component" value="Unassembled WGS sequence"/>
</dbReference>
<name>A0A5C8ZRD1_9GAMM</name>
<feature type="transmembrane region" description="Helical" evidence="6">
    <location>
        <begin position="315"/>
        <end position="337"/>
    </location>
</feature>
<sequence length="436" mass="46223">MISLWQRIGNRDLLSRSALAMALKVLSSVCMLGFNLLVVHHYQPGIAGEFFLCVTLVLITSQVARFGMDNVLVRRVSVLVSQQDHASLSRLCSSALLATLLAGLGLAALLHWSAGPLSATLFSNPGMAPMVAIMALATPFYALCLLTSYINQGLGRVPLHIISLNLGQVSIASLLLVVAVQAAGMAPSATLLGTCYVGGCALMMLYTLVATGRRVALRPASARANEALPLIRESAPLYMVALTQLVMVWSSQLLLGVWAEPADVAVYTIAQRVAMVTSFVLVAVNSVVAPRFAVLYHDGKLAELEALSRLSVRMMLAMATPLLLLMLLFPQWILAIFGTTYSAGAAVLIVLALGQFVNVVTGPVGYLLQMSGHYREVRNNTLIAAVTALALNALLTPRHGAMGAAIAAAVALSVVNLLGLWQVRKNLGFRLAPGMA</sequence>
<keyword evidence="5 6" id="KW-0472">Membrane</keyword>
<evidence type="ECO:0000256" key="4">
    <source>
        <dbReference type="ARBA" id="ARBA00022989"/>
    </source>
</evidence>
<dbReference type="InterPro" id="IPR050833">
    <property type="entry name" value="Poly_Biosynth_Transport"/>
</dbReference>
<comment type="subcellular location">
    <subcellularLocation>
        <location evidence="1">Cell membrane</location>
        <topology evidence="1">Multi-pass membrane protein</topology>
    </subcellularLocation>
</comment>
<feature type="transmembrane region" description="Helical" evidence="6">
    <location>
        <begin position="401"/>
        <end position="421"/>
    </location>
</feature>
<dbReference type="Pfam" id="PF01554">
    <property type="entry name" value="MatE"/>
    <property type="match status" value="1"/>
</dbReference>
<dbReference type="PANTHER" id="PTHR30250">
    <property type="entry name" value="PST FAMILY PREDICTED COLANIC ACID TRANSPORTER"/>
    <property type="match status" value="1"/>
</dbReference>
<organism evidence="7 8">
    <name type="scientific">Parahaliea maris</name>
    <dbReference type="NCBI Taxonomy" id="2716870"/>
    <lineage>
        <taxon>Bacteria</taxon>
        <taxon>Pseudomonadati</taxon>
        <taxon>Pseudomonadota</taxon>
        <taxon>Gammaproteobacteria</taxon>
        <taxon>Cellvibrionales</taxon>
        <taxon>Halieaceae</taxon>
        <taxon>Parahaliea</taxon>
    </lineage>
</organism>
<keyword evidence="4 6" id="KW-1133">Transmembrane helix</keyword>
<comment type="caution">
    <text evidence="7">The sequence shown here is derived from an EMBL/GenBank/DDBJ whole genome shotgun (WGS) entry which is preliminary data.</text>
</comment>
<dbReference type="EMBL" id="VRZA01000009">
    <property type="protein sequence ID" value="TXS89901.1"/>
    <property type="molecule type" value="Genomic_DNA"/>
</dbReference>
<keyword evidence="8" id="KW-1185">Reference proteome</keyword>
<feature type="transmembrane region" description="Helical" evidence="6">
    <location>
        <begin position="343"/>
        <end position="368"/>
    </location>
</feature>
<feature type="transmembrane region" description="Helical" evidence="6">
    <location>
        <begin position="88"/>
        <end position="110"/>
    </location>
</feature>
<evidence type="ECO:0000256" key="5">
    <source>
        <dbReference type="ARBA" id="ARBA00023136"/>
    </source>
</evidence>
<feature type="transmembrane region" description="Helical" evidence="6">
    <location>
        <begin position="162"/>
        <end position="183"/>
    </location>
</feature>
<evidence type="ECO:0000256" key="2">
    <source>
        <dbReference type="ARBA" id="ARBA00022475"/>
    </source>
</evidence>
<feature type="transmembrane region" description="Helical" evidence="6">
    <location>
        <begin position="269"/>
        <end position="294"/>
    </location>
</feature>
<evidence type="ECO:0000256" key="1">
    <source>
        <dbReference type="ARBA" id="ARBA00004651"/>
    </source>
</evidence>
<dbReference type="GO" id="GO:0015297">
    <property type="term" value="F:antiporter activity"/>
    <property type="evidence" value="ECO:0007669"/>
    <property type="project" value="InterPro"/>
</dbReference>
<protein>
    <submittedName>
        <fullName evidence="7">Uncharacterized protein</fullName>
    </submittedName>
</protein>
<evidence type="ECO:0000256" key="6">
    <source>
        <dbReference type="SAM" id="Phobius"/>
    </source>
</evidence>
<evidence type="ECO:0000313" key="8">
    <source>
        <dbReference type="Proteomes" id="UP000321039"/>
    </source>
</evidence>
<keyword evidence="3 6" id="KW-0812">Transmembrane</keyword>
<accession>A0A5C8ZRD1</accession>
<evidence type="ECO:0000313" key="7">
    <source>
        <dbReference type="EMBL" id="TXS89901.1"/>
    </source>
</evidence>
<dbReference type="InterPro" id="IPR002528">
    <property type="entry name" value="MATE_fam"/>
</dbReference>
<keyword evidence="2" id="KW-1003">Cell membrane</keyword>
<feature type="transmembrane region" description="Helical" evidence="6">
    <location>
        <begin position="21"/>
        <end position="40"/>
    </location>
</feature>
<gene>
    <name evidence="7" type="ORF">FV139_19440</name>
</gene>
<proteinExistence type="predicted"/>
<dbReference type="AlphaFoldDB" id="A0A5C8ZRD1"/>
<reference evidence="7 8" key="1">
    <citation type="submission" date="2019-08" db="EMBL/GenBank/DDBJ databases">
        <title>Parahaliea maris sp. nov., isolated from the surface seawater.</title>
        <authorList>
            <person name="Liu Y."/>
        </authorList>
    </citation>
    <scope>NUCLEOTIDE SEQUENCE [LARGE SCALE GENOMIC DNA]</scope>
    <source>
        <strain evidence="7 8">HSLHS9</strain>
    </source>
</reference>
<dbReference type="PANTHER" id="PTHR30250:SF11">
    <property type="entry name" value="O-ANTIGEN TRANSPORTER-RELATED"/>
    <property type="match status" value="1"/>
</dbReference>
<feature type="transmembrane region" description="Helical" evidence="6">
    <location>
        <begin position="46"/>
        <end position="67"/>
    </location>
</feature>
<dbReference type="GO" id="GO:0042910">
    <property type="term" value="F:xenobiotic transmembrane transporter activity"/>
    <property type="evidence" value="ECO:0007669"/>
    <property type="project" value="InterPro"/>
</dbReference>
<feature type="transmembrane region" description="Helical" evidence="6">
    <location>
        <begin position="189"/>
        <end position="209"/>
    </location>
</feature>
<feature type="transmembrane region" description="Helical" evidence="6">
    <location>
        <begin position="130"/>
        <end position="150"/>
    </location>
</feature>
<dbReference type="RefSeq" id="WP_148070150.1">
    <property type="nucleotide sequence ID" value="NZ_VRZA01000009.1"/>
</dbReference>
<evidence type="ECO:0000256" key="3">
    <source>
        <dbReference type="ARBA" id="ARBA00022692"/>
    </source>
</evidence>